<dbReference type="EMBL" id="BONY01000011">
    <property type="protein sequence ID" value="GIH04132.1"/>
    <property type="molecule type" value="Genomic_DNA"/>
</dbReference>
<protein>
    <submittedName>
        <fullName evidence="1">Uncharacterized protein</fullName>
    </submittedName>
</protein>
<name>A0A8J3Q6E6_9ACTN</name>
<organism evidence="1 2">
    <name type="scientific">Rhizocola hellebori</name>
    <dbReference type="NCBI Taxonomy" id="1392758"/>
    <lineage>
        <taxon>Bacteria</taxon>
        <taxon>Bacillati</taxon>
        <taxon>Actinomycetota</taxon>
        <taxon>Actinomycetes</taxon>
        <taxon>Micromonosporales</taxon>
        <taxon>Micromonosporaceae</taxon>
        <taxon>Rhizocola</taxon>
    </lineage>
</organism>
<gene>
    <name evidence="1" type="ORF">Rhe02_21990</name>
</gene>
<sequence>MRDKASGNFILVIPADPAQAVAHTTLAGKSKPGRIDRNFKPGEPKNFVPVVEVPKAKAYLVFDVDRGEEYRNVRPEDAVAAITARGRSPLTIEEGLALITHHPEMLEKNKCFMLAGSRCGDRRVPALWISEGAPKLGWCWAGNPHTWLGTASAASRLG</sequence>
<dbReference type="AlphaFoldDB" id="A0A8J3Q6E6"/>
<proteinExistence type="predicted"/>
<dbReference type="InterPro" id="IPR043755">
    <property type="entry name" value="DUF5701"/>
</dbReference>
<evidence type="ECO:0000313" key="1">
    <source>
        <dbReference type="EMBL" id="GIH04132.1"/>
    </source>
</evidence>
<dbReference type="Pfam" id="PF18959">
    <property type="entry name" value="DUF5701"/>
    <property type="match status" value="1"/>
</dbReference>
<keyword evidence="2" id="KW-1185">Reference proteome</keyword>
<accession>A0A8J3Q6E6</accession>
<comment type="caution">
    <text evidence="1">The sequence shown here is derived from an EMBL/GenBank/DDBJ whole genome shotgun (WGS) entry which is preliminary data.</text>
</comment>
<dbReference type="Proteomes" id="UP000612899">
    <property type="component" value="Unassembled WGS sequence"/>
</dbReference>
<evidence type="ECO:0000313" key="2">
    <source>
        <dbReference type="Proteomes" id="UP000612899"/>
    </source>
</evidence>
<reference evidence="1" key="1">
    <citation type="submission" date="2021-01" db="EMBL/GenBank/DDBJ databases">
        <title>Whole genome shotgun sequence of Rhizocola hellebori NBRC 109834.</title>
        <authorList>
            <person name="Komaki H."/>
            <person name="Tamura T."/>
        </authorList>
    </citation>
    <scope>NUCLEOTIDE SEQUENCE</scope>
    <source>
        <strain evidence="1">NBRC 109834</strain>
    </source>
</reference>